<evidence type="ECO:0000313" key="1">
    <source>
        <dbReference type="EMBL" id="CAG8459965.1"/>
    </source>
</evidence>
<organism evidence="1 2">
    <name type="scientific">Scutellospora calospora</name>
    <dbReference type="NCBI Taxonomy" id="85575"/>
    <lineage>
        <taxon>Eukaryota</taxon>
        <taxon>Fungi</taxon>
        <taxon>Fungi incertae sedis</taxon>
        <taxon>Mucoromycota</taxon>
        <taxon>Glomeromycotina</taxon>
        <taxon>Glomeromycetes</taxon>
        <taxon>Diversisporales</taxon>
        <taxon>Gigasporaceae</taxon>
        <taxon>Scutellospora</taxon>
    </lineage>
</organism>
<dbReference type="Proteomes" id="UP000789860">
    <property type="component" value="Unassembled WGS sequence"/>
</dbReference>
<reference evidence="1" key="1">
    <citation type="submission" date="2021-06" db="EMBL/GenBank/DDBJ databases">
        <authorList>
            <person name="Kallberg Y."/>
            <person name="Tangrot J."/>
            <person name="Rosling A."/>
        </authorList>
    </citation>
    <scope>NUCLEOTIDE SEQUENCE</scope>
    <source>
        <strain evidence="1">AU212A</strain>
    </source>
</reference>
<keyword evidence="2" id="KW-1185">Reference proteome</keyword>
<gene>
    <name evidence="1" type="ORF">SCALOS_LOCUS1567</name>
</gene>
<comment type="caution">
    <text evidence="1">The sequence shown here is derived from an EMBL/GenBank/DDBJ whole genome shotgun (WGS) entry which is preliminary data.</text>
</comment>
<sequence>MIDIDISKLFQDIETDLLDIAVEFLSRSTNSRRRIGYVSSLTRVLPKMLHPSTLTELLT</sequence>
<name>A0ACA9K9I8_9GLOM</name>
<accession>A0ACA9K9I8</accession>
<dbReference type="EMBL" id="CAJVPM010001120">
    <property type="protein sequence ID" value="CAG8459965.1"/>
    <property type="molecule type" value="Genomic_DNA"/>
</dbReference>
<protein>
    <submittedName>
        <fullName evidence="1">4127_t:CDS:1</fullName>
    </submittedName>
</protein>
<proteinExistence type="predicted"/>
<evidence type="ECO:0000313" key="2">
    <source>
        <dbReference type="Proteomes" id="UP000789860"/>
    </source>
</evidence>